<dbReference type="GO" id="GO:0000976">
    <property type="term" value="F:transcription cis-regulatory region binding"/>
    <property type="evidence" value="ECO:0007669"/>
    <property type="project" value="TreeGrafter"/>
</dbReference>
<dbReference type="PANTHER" id="PTHR30146">
    <property type="entry name" value="LACI-RELATED TRANSCRIPTIONAL REPRESSOR"/>
    <property type="match status" value="1"/>
</dbReference>
<dbReference type="PRINTS" id="PR00036">
    <property type="entry name" value="HTHLACI"/>
</dbReference>
<sequence length="329" mass="37084">MATIKDIAEKAGVSIATVSRVLNYDATLSVGDETKKKIFETAEELDYKKRPSRKAITPKIALIHWYSEAEELNDLYYMSIRLAVEKYSQQHGLQVVKFFQYDFEKIKQADVQGIIAIGKFSLEQVKELAQITDMITFVDSSPDDEQFDSIVIDFEKATQKALDHFLTRGHKKIGYIGGRETYRDYKTSIEDPREKTFKAYMAAKKLLDESSLYIGSFTVDDGYSLMNQAIHDYGEKLPTAFFTGNDLLAMGALRALHEAGVAVPDRVSIIGVNDISVSKYVYPPLSTIKVYTEMMGETAVDTLLERIAGRKITKKIFISTSLILRDSSN</sequence>
<dbReference type="EMBL" id="CP068053">
    <property type="protein sequence ID" value="QQS98945.1"/>
    <property type="molecule type" value="Genomic_DNA"/>
</dbReference>
<accession>A0A974RZ08</accession>
<keyword evidence="6" id="KW-1185">Reference proteome</keyword>
<dbReference type="Gene3D" id="1.10.260.40">
    <property type="entry name" value="lambda repressor-like DNA-binding domains"/>
    <property type="match status" value="1"/>
</dbReference>
<dbReference type="SUPFAM" id="SSF53822">
    <property type="entry name" value="Periplasmic binding protein-like I"/>
    <property type="match status" value="1"/>
</dbReference>
<organism evidence="5 6">
    <name type="scientific">Peribacillus psychrosaccharolyticus</name>
    <name type="common">Bacillus psychrosaccharolyticus</name>
    <dbReference type="NCBI Taxonomy" id="1407"/>
    <lineage>
        <taxon>Bacteria</taxon>
        <taxon>Bacillati</taxon>
        <taxon>Bacillota</taxon>
        <taxon>Bacilli</taxon>
        <taxon>Bacillales</taxon>
        <taxon>Bacillaceae</taxon>
        <taxon>Peribacillus</taxon>
    </lineage>
</organism>
<proteinExistence type="predicted"/>
<keyword evidence="3" id="KW-0804">Transcription</keyword>
<dbReference type="Pfam" id="PF13377">
    <property type="entry name" value="Peripla_BP_3"/>
    <property type="match status" value="1"/>
</dbReference>
<reference evidence="5 6" key="1">
    <citation type="submission" date="2021-01" db="EMBL/GenBank/DDBJ databases">
        <title>FDA dAtabase for Regulatory Grade micrObial Sequences (FDA-ARGOS): Supporting development and validation of Infectious Disease Dx tests.</title>
        <authorList>
            <person name="Nelson B."/>
            <person name="Plummer A."/>
            <person name="Tallon L."/>
            <person name="Sadzewicz L."/>
            <person name="Zhao X."/>
            <person name="Boylan J."/>
            <person name="Ott S."/>
            <person name="Bowen H."/>
            <person name="Vavikolanu K."/>
            <person name="Mehta A."/>
            <person name="Aluvathingal J."/>
            <person name="Nadendla S."/>
            <person name="Myers T."/>
            <person name="Yan Y."/>
            <person name="Sichtig H."/>
        </authorList>
    </citation>
    <scope>NUCLEOTIDE SEQUENCE [LARGE SCALE GENOMIC DNA]</scope>
    <source>
        <strain evidence="5 6">FDAARGOS_1161</strain>
    </source>
</reference>
<dbReference type="PROSITE" id="PS50932">
    <property type="entry name" value="HTH_LACI_2"/>
    <property type="match status" value="1"/>
</dbReference>
<dbReference type="SUPFAM" id="SSF47413">
    <property type="entry name" value="lambda repressor-like DNA-binding domains"/>
    <property type="match status" value="1"/>
</dbReference>
<dbReference type="CDD" id="cd01544">
    <property type="entry name" value="PBP1_GalR"/>
    <property type="match status" value="1"/>
</dbReference>
<dbReference type="InterPro" id="IPR010982">
    <property type="entry name" value="Lambda_DNA-bd_dom_sf"/>
</dbReference>
<dbReference type="CDD" id="cd01392">
    <property type="entry name" value="HTH_LacI"/>
    <property type="match status" value="1"/>
</dbReference>
<dbReference type="InterPro" id="IPR046335">
    <property type="entry name" value="LacI/GalR-like_sensor"/>
</dbReference>
<dbReference type="InterPro" id="IPR028082">
    <property type="entry name" value="Peripla_BP_I"/>
</dbReference>
<name>A0A974RZ08_PERPY</name>
<feature type="domain" description="HTH lacI-type" evidence="4">
    <location>
        <begin position="2"/>
        <end position="58"/>
    </location>
</feature>
<dbReference type="PANTHER" id="PTHR30146:SF149">
    <property type="entry name" value="HTH-TYPE TRANSCRIPTIONAL REGULATOR EBGR"/>
    <property type="match status" value="1"/>
</dbReference>
<dbReference type="InterPro" id="IPR000843">
    <property type="entry name" value="HTH_LacI"/>
</dbReference>
<dbReference type="GO" id="GO:0003700">
    <property type="term" value="F:DNA-binding transcription factor activity"/>
    <property type="evidence" value="ECO:0007669"/>
    <property type="project" value="TreeGrafter"/>
</dbReference>
<dbReference type="AlphaFoldDB" id="A0A974RZ08"/>
<dbReference type="Gene3D" id="3.40.50.2300">
    <property type="match status" value="2"/>
</dbReference>
<dbReference type="KEGG" id="ppsr:I6J18_14930"/>
<evidence type="ECO:0000259" key="4">
    <source>
        <dbReference type="PROSITE" id="PS50932"/>
    </source>
</evidence>
<protein>
    <submittedName>
        <fullName evidence="5">LacI family DNA-binding transcriptional regulator</fullName>
    </submittedName>
</protein>
<evidence type="ECO:0000256" key="2">
    <source>
        <dbReference type="ARBA" id="ARBA00023125"/>
    </source>
</evidence>
<dbReference type="Pfam" id="PF00356">
    <property type="entry name" value="LacI"/>
    <property type="match status" value="1"/>
</dbReference>
<gene>
    <name evidence="5" type="ORF">I6J18_14930</name>
</gene>
<evidence type="ECO:0000256" key="3">
    <source>
        <dbReference type="ARBA" id="ARBA00023163"/>
    </source>
</evidence>
<dbReference type="PROSITE" id="PS00356">
    <property type="entry name" value="HTH_LACI_1"/>
    <property type="match status" value="1"/>
</dbReference>
<keyword evidence="1" id="KW-0805">Transcription regulation</keyword>
<evidence type="ECO:0000256" key="1">
    <source>
        <dbReference type="ARBA" id="ARBA00023015"/>
    </source>
</evidence>
<evidence type="ECO:0000313" key="6">
    <source>
        <dbReference type="Proteomes" id="UP000595254"/>
    </source>
</evidence>
<dbReference type="SMART" id="SM00354">
    <property type="entry name" value="HTH_LACI"/>
    <property type="match status" value="1"/>
</dbReference>
<dbReference type="RefSeq" id="WP_201647558.1">
    <property type="nucleotide sequence ID" value="NZ_CP068053.1"/>
</dbReference>
<dbReference type="Proteomes" id="UP000595254">
    <property type="component" value="Chromosome"/>
</dbReference>
<evidence type="ECO:0000313" key="5">
    <source>
        <dbReference type="EMBL" id="QQS98945.1"/>
    </source>
</evidence>
<keyword evidence="2 5" id="KW-0238">DNA-binding</keyword>